<dbReference type="GO" id="GO:0003677">
    <property type="term" value="F:DNA binding"/>
    <property type="evidence" value="ECO:0007669"/>
    <property type="project" value="InterPro"/>
</dbReference>
<evidence type="ECO:0000256" key="4">
    <source>
        <dbReference type="SAM" id="MobiDB-lite"/>
    </source>
</evidence>
<dbReference type="SUPFAM" id="SSF53335">
    <property type="entry name" value="S-adenosyl-L-methionine-dependent methyltransferases"/>
    <property type="match status" value="1"/>
</dbReference>
<name>A0A8J3Z066_9ACTN</name>
<dbReference type="InterPro" id="IPR002941">
    <property type="entry name" value="DNA_methylase_N4/N6"/>
</dbReference>
<proteinExistence type="inferred from homology"/>
<protein>
    <recommendedName>
        <fullName evidence="3">Methyltransferase</fullName>
        <ecNumber evidence="3">2.1.1.-</ecNumber>
    </recommendedName>
</protein>
<dbReference type="GO" id="GO:0008170">
    <property type="term" value="F:N-methyltransferase activity"/>
    <property type="evidence" value="ECO:0007669"/>
    <property type="project" value="InterPro"/>
</dbReference>
<dbReference type="AlphaFoldDB" id="A0A8J3Z066"/>
<keyword evidence="2" id="KW-0808">Transferase</keyword>
<feature type="region of interest" description="Disordered" evidence="4">
    <location>
        <begin position="266"/>
        <end position="355"/>
    </location>
</feature>
<comment type="similarity">
    <text evidence="3">Belongs to the N(4)/N(6)-methyltransferase family.</text>
</comment>
<organism evidence="6 7">
    <name type="scientific">Virgisporangium aurantiacum</name>
    <dbReference type="NCBI Taxonomy" id="175570"/>
    <lineage>
        <taxon>Bacteria</taxon>
        <taxon>Bacillati</taxon>
        <taxon>Actinomycetota</taxon>
        <taxon>Actinomycetes</taxon>
        <taxon>Micromonosporales</taxon>
        <taxon>Micromonosporaceae</taxon>
        <taxon>Virgisporangium</taxon>
    </lineage>
</organism>
<feature type="domain" description="DNA methylase N-4/N-6" evidence="5">
    <location>
        <begin position="19"/>
        <end position="79"/>
    </location>
</feature>
<feature type="compositionally biased region" description="Basic and acidic residues" evidence="4">
    <location>
        <begin position="331"/>
        <end position="345"/>
    </location>
</feature>
<comment type="caution">
    <text evidence="6">The sequence shown here is derived from an EMBL/GenBank/DDBJ whole genome shotgun (WGS) entry which is preliminary data.</text>
</comment>
<keyword evidence="7" id="KW-1185">Reference proteome</keyword>
<sequence>MVGQRSLAAQRRSRYVAGSGAHPARMAPDLAHALIADYTQPGDWVLDPLAGVGTTHVEAIHLGRHAFGVEIEPGWVALARANIALARRQGGTGTGRVITADATRLPRGIPTSLRGRFRLVLTSPPYGRTMHGRVEHRGGQLVRFHNAYGNPDLSNLAHRGRTGLIDGITAVLAGCLPLLAPGGIVAVVSRPWRRDHFLNDLPGQIVQAGIDVGFEFAQDRKASHAAARDGRLIARHSFFQLTVTRRARAKGRPALLPQHDFVAILRRPDDGHPSKRRSVPGPPADQVLTGAPPPPSPGPAETKESPEIRESHYPPPPLRPRRTRRAAQKTTETDDHHDVHLDPCGRADAPVGGAP</sequence>
<dbReference type="InterPro" id="IPR001091">
    <property type="entry name" value="RM_Methyltransferase"/>
</dbReference>
<gene>
    <name evidence="6" type="ORF">Vau01_025070</name>
</gene>
<keyword evidence="1" id="KW-0489">Methyltransferase</keyword>
<dbReference type="Pfam" id="PF01555">
    <property type="entry name" value="N6_N4_Mtase"/>
    <property type="match status" value="1"/>
</dbReference>
<dbReference type="EMBL" id="BOPG01000013">
    <property type="protein sequence ID" value="GIJ54991.1"/>
    <property type="molecule type" value="Genomic_DNA"/>
</dbReference>
<accession>A0A8J3Z066</accession>
<feature type="compositionally biased region" description="Basic and acidic residues" evidence="4">
    <location>
        <begin position="301"/>
        <end position="312"/>
    </location>
</feature>
<dbReference type="Proteomes" id="UP000612585">
    <property type="component" value="Unassembled WGS sequence"/>
</dbReference>
<evidence type="ECO:0000256" key="2">
    <source>
        <dbReference type="ARBA" id="ARBA00022679"/>
    </source>
</evidence>
<evidence type="ECO:0000256" key="3">
    <source>
        <dbReference type="RuleBase" id="RU362026"/>
    </source>
</evidence>
<reference evidence="6" key="1">
    <citation type="submission" date="2021-01" db="EMBL/GenBank/DDBJ databases">
        <title>Whole genome shotgun sequence of Virgisporangium aurantiacum NBRC 16421.</title>
        <authorList>
            <person name="Komaki H."/>
            <person name="Tamura T."/>
        </authorList>
    </citation>
    <scope>NUCLEOTIDE SEQUENCE</scope>
    <source>
        <strain evidence="6">NBRC 16421</strain>
    </source>
</reference>
<evidence type="ECO:0000313" key="7">
    <source>
        <dbReference type="Proteomes" id="UP000612585"/>
    </source>
</evidence>
<dbReference type="PRINTS" id="PR00508">
    <property type="entry name" value="S21N4MTFRASE"/>
</dbReference>
<dbReference type="GO" id="GO:0032259">
    <property type="term" value="P:methylation"/>
    <property type="evidence" value="ECO:0007669"/>
    <property type="project" value="UniProtKB-KW"/>
</dbReference>
<evidence type="ECO:0000259" key="5">
    <source>
        <dbReference type="Pfam" id="PF01555"/>
    </source>
</evidence>
<dbReference type="EC" id="2.1.1.-" evidence="3"/>
<dbReference type="Gene3D" id="3.40.50.150">
    <property type="entry name" value="Vaccinia Virus protein VP39"/>
    <property type="match status" value="2"/>
</dbReference>
<dbReference type="InterPro" id="IPR029063">
    <property type="entry name" value="SAM-dependent_MTases_sf"/>
</dbReference>
<evidence type="ECO:0000256" key="1">
    <source>
        <dbReference type="ARBA" id="ARBA00022603"/>
    </source>
</evidence>
<evidence type="ECO:0000313" key="6">
    <source>
        <dbReference type="EMBL" id="GIJ54991.1"/>
    </source>
</evidence>